<dbReference type="OrthoDB" id="909711at2759"/>
<accession>A0A830BQY0</accession>
<name>A0A830BQY0_9LAMI</name>
<keyword evidence="2" id="KW-1185">Reference proteome</keyword>
<evidence type="ECO:0000313" key="1">
    <source>
        <dbReference type="EMBL" id="GFP90127.1"/>
    </source>
</evidence>
<gene>
    <name evidence="1" type="ORF">PHJA_001156600</name>
</gene>
<proteinExistence type="predicted"/>
<dbReference type="Proteomes" id="UP000653305">
    <property type="component" value="Unassembled WGS sequence"/>
</dbReference>
<sequence>MMYYVLWTFKPCIDAFAHCRSVLSVDGTHLYKNHPGIISCTREMAEYQPPRVFPRFCLRHVCANVHSQFKNIKVKDLCWIAGAAVSPMLFRKIIEDIKKISKSAYAYLERMDKIKWTLSHDGGKCCGVLTTNVSECMNSIL</sequence>
<dbReference type="PANTHER" id="PTHR31973">
    <property type="entry name" value="POLYPROTEIN, PUTATIVE-RELATED"/>
    <property type="match status" value="1"/>
</dbReference>
<reference evidence="1" key="1">
    <citation type="submission" date="2020-07" db="EMBL/GenBank/DDBJ databases">
        <title>Ethylene signaling mediates host invasion by parasitic plants.</title>
        <authorList>
            <person name="Yoshida S."/>
        </authorList>
    </citation>
    <scope>NUCLEOTIDE SEQUENCE</scope>
    <source>
        <strain evidence="1">Okayama</strain>
    </source>
</reference>
<organism evidence="1 2">
    <name type="scientific">Phtheirospermum japonicum</name>
    <dbReference type="NCBI Taxonomy" id="374723"/>
    <lineage>
        <taxon>Eukaryota</taxon>
        <taxon>Viridiplantae</taxon>
        <taxon>Streptophyta</taxon>
        <taxon>Embryophyta</taxon>
        <taxon>Tracheophyta</taxon>
        <taxon>Spermatophyta</taxon>
        <taxon>Magnoliopsida</taxon>
        <taxon>eudicotyledons</taxon>
        <taxon>Gunneridae</taxon>
        <taxon>Pentapetalae</taxon>
        <taxon>asterids</taxon>
        <taxon>lamiids</taxon>
        <taxon>Lamiales</taxon>
        <taxon>Orobanchaceae</taxon>
        <taxon>Orobanchaceae incertae sedis</taxon>
        <taxon>Phtheirospermum</taxon>
    </lineage>
</organism>
<dbReference type="PANTHER" id="PTHR31973:SF195">
    <property type="entry name" value="MUDR FAMILY TRANSPOSASE"/>
    <property type="match status" value="1"/>
</dbReference>
<evidence type="ECO:0000313" key="2">
    <source>
        <dbReference type="Proteomes" id="UP000653305"/>
    </source>
</evidence>
<comment type="caution">
    <text evidence="1">The sequence shown here is derived from an EMBL/GenBank/DDBJ whole genome shotgun (WGS) entry which is preliminary data.</text>
</comment>
<protein>
    <submittedName>
        <fullName evidence="1">Uncharacterized protein</fullName>
    </submittedName>
</protein>
<dbReference type="AlphaFoldDB" id="A0A830BQY0"/>
<dbReference type="EMBL" id="BMAC01000209">
    <property type="protein sequence ID" value="GFP90127.1"/>
    <property type="molecule type" value="Genomic_DNA"/>
</dbReference>